<protein>
    <submittedName>
        <fullName evidence="1">Uncharacterized protein</fullName>
    </submittedName>
</protein>
<dbReference type="EMBL" id="LXQA011115459">
    <property type="protein sequence ID" value="MCI85438.1"/>
    <property type="molecule type" value="Genomic_DNA"/>
</dbReference>
<dbReference type="AlphaFoldDB" id="A0A392VAS1"/>
<comment type="caution">
    <text evidence="1">The sequence shown here is derived from an EMBL/GenBank/DDBJ whole genome shotgun (WGS) entry which is preliminary data.</text>
</comment>
<accession>A0A392VAS1</accession>
<proteinExistence type="predicted"/>
<organism evidence="1 2">
    <name type="scientific">Trifolium medium</name>
    <dbReference type="NCBI Taxonomy" id="97028"/>
    <lineage>
        <taxon>Eukaryota</taxon>
        <taxon>Viridiplantae</taxon>
        <taxon>Streptophyta</taxon>
        <taxon>Embryophyta</taxon>
        <taxon>Tracheophyta</taxon>
        <taxon>Spermatophyta</taxon>
        <taxon>Magnoliopsida</taxon>
        <taxon>eudicotyledons</taxon>
        <taxon>Gunneridae</taxon>
        <taxon>Pentapetalae</taxon>
        <taxon>rosids</taxon>
        <taxon>fabids</taxon>
        <taxon>Fabales</taxon>
        <taxon>Fabaceae</taxon>
        <taxon>Papilionoideae</taxon>
        <taxon>50 kb inversion clade</taxon>
        <taxon>NPAAA clade</taxon>
        <taxon>Hologalegina</taxon>
        <taxon>IRL clade</taxon>
        <taxon>Trifolieae</taxon>
        <taxon>Trifolium</taxon>
    </lineage>
</organism>
<evidence type="ECO:0000313" key="2">
    <source>
        <dbReference type="Proteomes" id="UP000265520"/>
    </source>
</evidence>
<name>A0A392VAS1_9FABA</name>
<dbReference type="Proteomes" id="UP000265520">
    <property type="component" value="Unassembled WGS sequence"/>
</dbReference>
<evidence type="ECO:0000313" key="1">
    <source>
        <dbReference type="EMBL" id="MCI85438.1"/>
    </source>
</evidence>
<feature type="non-terminal residue" evidence="1">
    <location>
        <position position="30"/>
    </location>
</feature>
<sequence length="30" mass="3539">MPRVARSKGRRQEEFRLMAHCAGYYGALRQ</sequence>
<reference evidence="1 2" key="1">
    <citation type="journal article" date="2018" name="Front. Plant Sci.">
        <title>Red Clover (Trifolium pratense) and Zigzag Clover (T. medium) - A Picture of Genomic Similarities and Differences.</title>
        <authorList>
            <person name="Dluhosova J."/>
            <person name="Istvanek J."/>
            <person name="Nedelnik J."/>
            <person name="Repkova J."/>
        </authorList>
    </citation>
    <scope>NUCLEOTIDE SEQUENCE [LARGE SCALE GENOMIC DNA]</scope>
    <source>
        <strain evidence="2">cv. 10/8</strain>
        <tissue evidence="1">Leaf</tissue>
    </source>
</reference>
<keyword evidence="2" id="KW-1185">Reference proteome</keyword>